<name>A0A0S4IYZ9_BODSA</name>
<evidence type="ECO:0000313" key="4">
    <source>
        <dbReference type="EMBL" id="CUG26251.1"/>
    </source>
</evidence>
<accession>A0A0S4IYZ9</accession>
<dbReference type="Proteomes" id="UP000051952">
    <property type="component" value="Unassembled WGS sequence"/>
</dbReference>
<dbReference type="PANTHER" id="PTHR22589:SF67">
    <property type="entry name" value="PEROXISOMAL CARNITINE O-OCTANOYLTRANSFERASE"/>
    <property type="match status" value="1"/>
</dbReference>
<feature type="region of interest" description="Disordered" evidence="2">
    <location>
        <begin position="277"/>
        <end position="301"/>
    </location>
</feature>
<feature type="domain" description="Choline/carnitine acyltransferase" evidence="3">
    <location>
        <begin position="47"/>
        <end position="128"/>
    </location>
</feature>
<evidence type="ECO:0000256" key="2">
    <source>
        <dbReference type="SAM" id="MobiDB-lite"/>
    </source>
</evidence>
<dbReference type="PANTHER" id="PTHR22589">
    <property type="entry name" value="CARNITINE O-ACYLTRANSFERASE"/>
    <property type="match status" value="1"/>
</dbReference>
<evidence type="ECO:0000259" key="3">
    <source>
        <dbReference type="Pfam" id="PF00755"/>
    </source>
</evidence>
<feature type="region of interest" description="Disordered" evidence="2">
    <location>
        <begin position="355"/>
        <end position="375"/>
    </location>
</feature>
<feature type="domain" description="Choline/carnitine acyltransferase" evidence="3">
    <location>
        <begin position="154"/>
        <end position="360"/>
    </location>
</feature>
<keyword evidence="4" id="KW-0808">Transferase</keyword>
<keyword evidence="5" id="KW-1185">Reference proteome</keyword>
<dbReference type="OrthoDB" id="240216at2759"/>
<dbReference type="Gene3D" id="3.30.559.10">
    <property type="entry name" value="Chloramphenicol acetyltransferase-like domain"/>
    <property type="match status" value="1"/>
</dbReference>
<dbReference type="InterPro" id="IPR039551">
    <property type="entry name" value="Cho/carn_acyl_trans"/>
</dbReference>
<dbReference type="SUPFAM" id="SSF52777">
    <property type="entry name" value="CoA-dependent acyltransferases"/>
    <property type="match status" value="1"/>
</dbReference>
<dbReference type="Pfam" id="PF00755">
    <property type="entry name" value="Carn_acyltransf"/>
    <property type="match status" value="2"/>
</dbReference>
<proteinExistence type="inferred from homology"/>
<evidence type="ECO:0000313" key="5">
    <source>
        <dbReference type="Proteomes" id="UP000051952"/>
    </source>
</evidence>
<dbReference type="AlphaFoldDB" id="A0A0S4IYZ9"/>
<dbReference type="EMBL" id="CYKH01000721">
    <property type="protein sequence ID" value="CUG26251.1"/>
    <property type="molecule type" value="Genomic_DNA"/>
</dbReference>
<evidence type="ECO:0000256" key="1">
    <source>
        <dbReference type="ARBA" id="ARBA00005232"/>
    </source>
</evidence>
<protein>
    <submittedName>
        <fullName evidence="4">Carnitine O-palmitoyltransferase, putative</fullName>
    </submittedName>
</protein>
<comment type="similarity">
    <text evidence="1">Belongs to the carnitine/choline acetyltransferase family.</text>
</comment>
<dbReference type="VEuPathDB" id="TriTrypDB:BSAL_76565"/>
<dbReference type="InterPro" id="IPR023213">
    <property type="entry name" value="CAT-like_dom_sf"/>
</dbReference>
<gene>
    <name evidence="4" type="ORF">BSAL_76565</name>
</gene>
<organism evidence="4 5">
    <name type="scientific">Bodo saltans</name>
    <name type="common">Flagellated protozoan</name>
    <dbReference type="NCBI Taxonomy" id="75058"/>
    <lineage>
        <taxon>Eukaryota</taxon>
        <taxon>Discoba</taxon>
        <taxon>Euglenozoa</taxon>
        <taxon>Kinetoplastea</taxon>
        <taxon>Metakinetoplastina</taxon>
        <taxon>Eubodonida</taxon>
        <taxon>Bodonidae</taxon>
        <taxon>Bodo</taxon>
    </lineage>
</organism>
<dbReference type="InterPro" id="IPR000542">
    <property type="entry name" value="Carn_acyl_trans"/>
</dbReference>
<sequence>MDAIVCATTPVDIVSRFSEEVRDTGRALKKLNCSTPLQNLPHHEQFEISAEDANNPRAAVSKHIEFCRWNIPASVEVILVGAYQYHTSVASCCQIYAFHNSRFGKAALSKHRVHVDFLCQLSIQLAHCLDQYHESRSSGGKNSNAVDLNEFVRRHFVATYESASTRAFQQGRTETVRSATLEMRRLIETLIPQFVFQTSSPNSSSPASSSRKTVQWFDHLKSTPQQLADLRNSFQRAQNKHLQLVKEASTGAGIDRHLMGLKIAQNAILQRTMPQALTSPQTAVSEPKKENDDASTTAVSHQLREAIQRSQNFQLLTSQMIGGTFLGGFAHVSPQGYGVCYYVQDDSIRACVSSFQTPSTPSATKDTTSSAATSTTPTDAKRFGGLFNFVMESIYCAIDARMLSFGDDRQTVKSRL</sequence>
<feature type="compositionally biased region" description="Low complexity" evidence="2">
    <location>
        <begin position="357"/>
        <end position="375"/>
    </location>
</feature>
<dbReference type="GO" id="GO:0016746">
    <property type="term" value="F:acyltransferase activity"/>
    <property type="evidence" value="ECO:0007669"/>
    <property type="project" value="InterPro"/>
</dbReference>
<reference evidence="5" key="1">
    <citation type="submission" date="2015-09" db="EMBL/GenBank/DDBJ databases">
        <authorList>
            <consortium name="Pathogen Informatics"/>
        </authorList>
    </citation>
    <scope>NUCLEOTIDE SEQUENCE [LARGE SCALE GENOMIC DNA]</scope>
    <source>
        <strain evidence="5">Lake Konstanz</strain>
    </source>
</reference>